<evidence type="ECO:0000256" key="3">
    <source>
        <dbReference type="ARBA" id="ARBA00022989"/>
    </source>
</evidence>
<feature type="compositionally biased region" description="Basic and acidic residues" evidence="5">
    <location>
        <begin position="81"/>
        <end position="99"/>
    </location>
</feature>
<name>A0A6P7KR93_BETSP</name>
<reference evidence="8 9" key="1">
    <citation type="submission" date="2025-04" db="UniProtKB">
        <authorList>
            <consortium name="RefSeq"/>
        </authorList>
    </citation>
    <scope>IDENTIFICATION</scope>
</reference>
<dbReference type="InterPro" id="IPR001129">
    <property type="entry name" value="Membr-assoc_MAPEG"/>
</dbReference>
<accession>A0A6P7KR93</accession>
<dbReference type="PANTHER" id="PTHR31004:SF4">
    <property type="entry name" value="TRANSMEMBRANE PROTEIN 79"/>
    <property type="match status" value="1"/>
</dbReference>
<feature type="compositionally biased region" description="Polar residues" evidence="5">
    <location>
        <begin position="71"/>
        <end position="80"/>
    </location>
</feature>
<evidence type="ECO:0000256" key="6">
    <source>
        <dbReference type="SAM" id="Phobius"/>
    </source>
</evidence>
<evidence type="ECO:0000313" key="9">
    <source>
        <dbReference type="RefSeq" id="XP_028984026.1"/>
    </source>
</evidence>
<sequence>MDDSGGATQPEPEAAAGVSTRTEPVALQWPTDREPRGPTDREPRGPTDREPRGPTDREPRGQTGKAHGMSVRSSEAASCTESDRELIEERGGPTTHPEEPVEEPVENQLPDKAAQVFSPAGNHFSPSPREENQLLWDPQPEQTPFLAPAGLPQLYSPRGLQEEWAEDRPPASCGRGCFSRSALKVGVSVMTSALLFPFLVWGGFVFLPFDAPLMDGTPPRLIYTLRCSIFATIPIVLGWLVLGIARLRSGAVRPLFDEQVKGEGLRDFTVHRRYISDSVSLFLIYFLQLVVMAMYLSQENLKLIPLLTIVFAFGRLVYWAAAAFGSSVRGFGYGLSFLPSLVMMVANIYFIFSAESIFSLSPTGREKFWG</sequence>
<evidence type="ECO:0000256" key="1">
    <source>
        <dbReference type="ARBA" id="ARBA00004370"/>
    </source>
</evidence>
<dbReference type="PANTHER" id="PTHR31004">
    <property type="entry name" value="TRANSMEMBRANE PROTEIN 79"/>
    <property type="match status" value="1"/>
</dbReference>
<organism evidence="7 8">
    <name type="scientific">Betta splendens</name>
    <name type="common">Siamese fighting fish</name>
    <dbReference type="NCBI Taxonomy" id="158456"/>
    <lineage>
        <taxon>Eukaryota</taxon>
        <taxon>Metazoa</taxon>
        <taxon>Chordata</taxon>
        <taxon>Craniata</taxon>
        <taxon>Vertebrata</taxon>
        <taxon>Euteleostomi</taxon>
        <taxon>Actinopterygii</taxon>
        <taxon>Neopterygii</taxon>
        <taxon>Teleostei</taxon>
        <taxon>Neoteleostei</taxon>
        <taxon>Acanthomorphata</taxon>
        <taxon>Anabantaria</taxon>
        <taxon>Anabantiformes</taxon>
        <taxon>Anabantoidei</taxon>
        <taxon>Osphronemidae</taxon>
        <taxon>Betta</taxon>
    </lineage>
</organism>
<feature type="transmembrane region" description="Helical" evidence="6">
    <location>
        <begin position="303"/>
        <end position="324"/>
    </location>
</feature>
<dbReference type="Gene3D" id="1.20.120.550">
    <property type="entry name" value="Membrane associated eicosanoid/glutathione metabolism-like domain"/>
    <property type="match status" value="1"/>
</dbReference>
<dbReference type="CTD" id="100330782"/>
<keyword evidence="4 6" id="KW-0472">Membrane</keyword>
<dbReference type="Pfam" id="PF01124">
    <property type="entry name" value="MAPEG"/>
    <property type="match status" value="1"/>
</dbReference>
<gene>
    <name evidence="8 9" type="primary">tmem79b</name>
</gene>
<dbReference type="GO" id="GO:0032588">
    <property type="term" value="C:trans-Golgi network membrane"/>
    <property type="evidence" value="ECO:0007669"/>
    <property type="project" value="TreeGrafter"/>
</dbReference>
<comment type="subcellular location">
    <subcellularLocation>
        <location evidence="1">Membrane</location>
    </subcellularLocation>
</comment>
<dbReference type="KEGG" id="bspl:114842574"/>
<evidence type="ECO:0000313" key="7">
    <source>
        <dbReference type="Proteomes" id="UP000515150"/>
    </source>
</evidence>
<dbReference type="Proteomes" id="UP000515150">
    <property type="component" value="Chromosome 16"/>
</dbReference>
<dbReference type="GeneID" id="114842574"/>
<feature type="transmembrane region" description="Helical" evidence="6">
    <location>
        <begin position="331"/>
        <end position="352"/>
    </location>
</feature>
<evidence type="ECO:0000256" key="5">
    <source>
        <dbReference type="SAM" id="MobiDB-lite"/>
    </source>
</evidence>
<dbReference type="GO" id="GO:0005765">
    <property type="term" value="C:lysosomal membrane"/>
    <property type="evidence" value="ECO:0007669"/>
    <property type="project" value="TreeGrafter"/>
</dbReference>
<dbReference type="GO" id="GO:0045055">
    <property type="term" value="P:regulated exocytosis"/>
    <property type="evidence" value="ECO:0007669"/>
    <property type="project" value="TreeGrafter"/>
</dbReference>
<feature type="transmembrane region" description="Helical" evidence="6">
    <location>
        <begin position="279"/>
        <end position="297"/>
    </location>
</feature>
<keyword evidence="3 6" id="KW-1133">Transmembrane helix</keyword>
<dbReference type="OrthoDB" id="8887147at2759"/>
<feature type="transmembrane region" description="Helical" evidence="6">
    <location>
        <begin position="221"/>
        <end position="245"/>
    </location>
</feature>
<feature type="compositionally biased region" description="Basic and acidic residues" evidence="5">
    <location>
        <begin position="31"/>
        <end position="60"/>
    </location>
</feature>
<dbReference type="InterPro" id="IPR023352">
    <property type="entry name" value="MAPEG-like_dom_sf"/>
</dbReference>
<keyword evidence="2 6" id="KW-0812">Transmembrane</keyword>
<proteinExistence type="predicted"/>
<dbReference type="GeneTree" id="ENSGT00390000002390"/>
<feature type="region of interest" description="Disordered" evidence="5">
    <location>
        <begin position="1"/>
        <end position="106"/>
    </location>
</feature>
<evidence type="ECO:0000313" key="8">
    <source>
        <dbReference type="RefSeq" id="XP_028984025.1"/>
    </source>
</evidence>
<evidence type="ECO:0000256" key="4">
    <source>
        <dbReference type="ARBA" id="ARBA00023136"/>
    </source>
</evidence>
<dbReference type="RefSeq" id="XP_028984026.1">
    <property type="nucleotide sequence ID" value="XM_029128193.3"/>
</dbReference>
<feature type="transmembrane region" description="Helical" evidence="6">
    <location>
        <begin position="185"/>
        <end position="209"/>
    </location>
</feature>
<keyword evidence="7" id="KW-1185">Reference proteome</keyword>
<evidence type="ECO:0000256" key="2">
    <source>
        <dbReference type="ARBA" id="ARBA00022692"/>
    </source>
</evidence>
<dbReference type="RefSeq" id="XP_028984025.1">
    <property type="nucleotide sequence ID" value="XM_029128192.3"/>
</dbReference>
<dbReference type="AlphaFoldDB" id="A0A6P7KR93"/>
<protein>
    <submittedName>
        <fullName evidence="8 9">Transmembrane protein 79 isoform X1</fullName>
    </submittedName>
</protein>